<reference evidence="1 2" key="1">
    <citation type="journal article" date="2018" name="Nat. Ecol. Evol.">
        <title>Pezizomycetes genomes reveal the molecular basis of ectomycorrhizal truffle lifestyle.</title>
        <authorList>
            <person name="Murat C."/>
            <person name="Payen T."/>
            <person name="Noel B."/>
            <person name="Kuo A."/>
            <person name="Morin E."/>
            <person name="Chen J."/>
            <person name="Kohler A."/>
            <person name="Krizsan K."/>
            <person name="Balestrini R."/>
            <person name="Da Silva C."/>
            <person name="Montanini B."/>
            <person name="Hainaut M."/>
            <person name="Levati E."/>
            <person name="Barry K.W."/>
            <person name="Belfiori B."/>
            <person name="Cichocki N."/>
            <person name="Clum A."/>
            <person name="Dockter R.B."/>
            <person name="Fauchery L."/>
            <person name="Guy J."/>
            <person name="Iotti M."/>
            <person name="Le Tacon F."/>
            <person name="Lindquist E.A."/>
            <person name="Lipzen A."/>
            <person name="Malagnac F."/>
            <person name="Mello A."/>
            <person name="Molinier V."/>
            <person name="Miyauchi S."/>
            <person name="Poulain J."/>
            <person name="Riccioni C."/>
            <person name="Rubini A."/>
            <person name="Sitrit Y."/>
            <person name="Splivallo R."/>
            <person name="Traeger S."/>
            <person name="Wang M."/>
            <person name="Zifcakova L."/>
            <person name="Wipf D."/>
            <person name="Zambonelli A."/>
            <person name="Paolocci F."/>
            <person name="Nowrousian M."/>
            <person name="Ottonello S."/>
            <person name="Baldrian P."/>
            <person name="Spatafora J.W."/>
            <person name="Henrissat B."/>
            <person name="Nagy L.G."/>
            <person name="Aury J.M."/>
            <person name="Wincker P."/>
            <person name="Grigoriev I.V."/>
            <person name="Bonfante P."/>
            <person name="Martin F.M."/>
        </authorList>
    </citation>
    <scope>NUCLEOTIDE SEQUENCE [LARGE SCALE GENOMIC DNA]</scope>
    <source>
        <strain evidence="1 2">ATCC MYA-4762</strain>
    </source>
</reference>
<sequence>MNVQEFKIADDMLMLGVLKIGQRVLAEPSSNDDNDHRTPLYRAKSHIRGRRILFKMFVLEITSLL</sequence>
<protein>
    <submittedName>
        <fullName evidence="1">Uncharacterized protein</fullName>
    </submittedName>
</protein>
<dbReference type="InParanoid" id="A0A3N4LCC9"/>
<dbReference type="EMBL" id="ML121597">
    <property type="protein sequence ID" value="RPB19122.1"/>
    <property type="molecule type" value="Genomic_DNA"/>
</dbReference>
<evidence type="ECO:0000313" key="1">
    <source>
        <dbReference type="EMBL" id="RPB19122.1"/>
    </source>
</evidence>
<name>A0A3N4LCC9_9PEZI</name>
<dbReference type="AlphaFoldDB" id="A0A3N4LCC9"/>
<dbReference type="Proteomes" id="UP000267821">
    <property type="component" value="Unassembled WGS sequence"/>
</dbReference>
<proteinExistence type="predicted"/>
<keyword evidence="2" id="KW-1185">Reference proteome</keyword>
<accession>A0A3N4LCC9</accession>
<organism evidence="1 2">
    <name type="scientific">Terfezia boudieri ATCC MYA-4762</name>
    <dbReference type="NCBI Taxonomy" id="1051890"/>
    <lineage>
        <taxon>Eukaryota</taxon>
        <taxon>Fungi</taxon>
        <taxon>Dikarya</taxon>
        <taxon>Ascomycota</taxon>
        <taxon>Pezizomycotina</taxon>
        <taxon>Pezizomycetes</taxon>
        <taxon>Pezizales</taxon>
        <taxon>Pezizaceae</taxon>
        <taxon>Terfezia</taxon>
    </lineage>
</organism>
<gene>
    <name evidence="1" type="ORF">L211DRAFT_663667</name>
</gene>
<evidence type="ECO:0000313" key="2">
    <source>
        <dbReference type="Proteomes" id="UP000267821"/>
    </source>
</evidence>